<feature type="transmembrane region" description="Helical" evidence="7">
    <location>
        <begin position="114"/>
        <end position="134"/>
    </location>
</feature>
<comment type="subcellular location">
    <subcellularLocation>
        <location evidence="1">Cell membrane</location>
        <topology evidence="1">Multi-pass membrane protein</topology>
    </subcellularLocation>
</comment>
<protein>
    <submittedName>
        <fullName evidence="8">Putative MFS family arabinose efflux permease</fullName>
    </submittedName>
</protein>
<keyword evidence="9" id="KW-1185">Reference proteome</keyword>
<dbReference type="Gene3D" id="1.20.1250.20">
    <property type="entry name" value="MFS general substrate transporter like domains"/>
    <property type="match status" value="1"/>
</dbReference>
<feature type="transmembrane region" description="Helical" evidence="7">
    <location>
        <begin position="315"/>
        <end position="337"/>
    </location>
</feature>
<evidence type="ECO:0000256" key="6">
    <source>
        <dbReference type="ARBA" id="ARBA00023136"/>
    </source>
</evidence>
<dbReference type="SUPFAM" id="SSF103473">
    <property type="entry name" value="MFS general substrate transporter"/>
    <property type="match status" value="1"/>
</dbReference>
<feature type="transmembrane region" description="Helical" evidence="7">
    <location>
        <begin position="146"/>
        <end position="167"/>
    </location>
</feature>
<feature type="transmembrane region" description="Helical" evidence="7">
    <location>
        <begin position="50"/>
        <end position="71"/>
    </location>
</feature>
<feature type="transmembrane region" description="Helical" evidence="7">
    <location>
        <begin position="83"/>
        <end position="108"/>
    </location>
</feature>
<dbReference type="AlphaFoldDB" id="A0A542E6F0"/>
<dbReference type="GO" id="GO:0005886">
    <property type="term" value="C:plasma membrane"/>
    <property type="evidence" value="ECO:0007669"/>
    <property type="project" value="UniProtKB-SubCell"/>
</dbReference>
<gene>
    <name evidence="8" type="ORF">FB458_4058</name>
</gene>
<evidence type="ECO:0000313" key="9">
    <source>
        <dbReference type="Proteomes" id="UP000317893"/>
    </source>
</evidence>
<evidence type="ECO:0000256" key="4">
    <source>
        <dbReference type="ARBA" id="ARBA00022692"/>
    </source>
</evidence>
<keyword evidence="3" id="KW-1003">Cell membrane</keyword>
<evidence type="ECO:0000256" key="1">
    <source>
        <dbReference type="ARBA" id="ARBA00004651"/>
    </source>
</evidence>
<evidence type="ECO:0000256" key="7">
    <source>
        <dbReference type="SAM" id="Phobius"/>
    </source>
</evidence>
<feature type="transmembrane region" description="Helical" evidence="7">
    <location>
        <begin position="173"/>
        <end position="192"/>
    </location>
</feature>
<accession>A0A542E6F0</accession>
<keyword evidence="5 7" id="KW-1133">Transmembrane helix</keyword>
<dbReference type="Proteomes" id="UP000317893">
    <property type="component" value="Unassembled WGS sequence"/>
</dbReference>
<dbReference type="PANTHER" id="PTHR23513:SF11">
    <property type="entry name" value="STAPHYLOFERRIN A TRANSPORTER"/>
    <property type="match status" value="1"/>
</dbReference>
<feature type="transmembrane region" description="Helical" evidence="7">
    <location>
        <begin position="262"/>
        <end position="284"/>
    </location>
</feature>
<keyword evidence="6 7" id="KW-0472">Membrane</keyword>
<dbReference type="OrthoDB" id="4528313at2"/>
<reference evidence="8 9" key="1">
    <citation type="submission" date="2019-06" db="EMBL/GenBank/DDBJ databases">
        <title>Sequencing the genomes of 1000 actinobacteria strains.</title>
        <authorList>
            <person name="Klenk H.-P."/>
        </authorList>
    </citation>
    <scope>NUCLEOTIDE SEQUENCE [LARGE SCALE GENOMIC DNA]</scope>
    <source>
        <strain evidence="8 9">DSM 18607</strain>
    </source>
</reference>
<feature type="transmembrane region" description="Helical" evidence="7">
    <location>
        <begin position="349"/>
        <end position="370"/>
    </location>
</feature>
<dbReference type="EMBL" id="VFMN01000001">
    <property type="protein sequence ID" value="TQJ10915.1"/>
    <property type="molecule type" value="Genomic_DNA"/>
</dbReference>
<sequence>MRGSEALGALGDRRFAWYFTARTVSTVGSAMAPVGLAFAVLHLFGSASALAQVLAARTAAMVVFLLIGGVVSDRMSRRTVLQVSHALTALTQGLAAVLVIGGHAHLWMLTGIEAVNGAVSAFTMPAMMGIVPLVVDRSRLQQANALLSFSRSGVTVVGPSVAGLLVVAVGPGWALAVDAVTYLLAIACLARVSIPGRVRDPDAPRTGMVHDLREGWHEFTARTWLWVVVLAFGLLNVIQGGVLGVLGPLVATRVPALGPGGWSLALSAEALGTVLMTLVMLRLVFRRPLRAGMLGIALVALPVAALGVQPTTVPLVVAMLLAGAGIEVFGVAWTTALQVHVPDAVLARVASYDALGSLVALPVGTIAYGVLADRFALEPVLLVSAGLYVVLCGLTLASRSVRDLPHGAPQDADERPRAPA</sequence>
<dbReference type="Pfam" id="PF05977">
    <property type="entry name" value="MFS_3"/>
    <property type="match status" value="1"/>
</dbReference>
<dbReference type="InterPro" id="IPR010290">
    <property type="entry name" value="TM_effector"/>
</dbReference>
<dbReference type="RefSeq" id="WP_141850069.1">
    <property type="nucleotide sequence ID" value="NZ_BAAAPR010000019.1"/>
</dbReference>
<evidence type="ECO:0000256" key="3">
    <source>
        <dbReference type="ARBA" id="ARBA00022475"/>
    </source>
</evidence>
<dbReference type="InterPro" id="IPR036259">
    <property type="entry name" value="MFS_trans_sf"/>
</dbReference>
<dbReference type="PANTHER" id="PTHR23513">
    <property type="entry name" value="INTEGRAL MEMBRANE EFFLUX PROTEIN-RELATED"/>
    <property type="match status" value="1"/>
</dbReference>
<feature type="transmembrane region" description="Helical" evidence="7">
    <location>
        <begin position="376"/>
        <end position="397"/>
    </location>
</feature>
<keyword evidence="2" id="KW-0813">Transport</keyword>
<evidence type="ECO:0000256" key="5">
    <source>
        <dbReference type="ARBA" id="ARBA00022989"/>
    </source>
</evidence>
<dbReference type="CDD" id="cd06173">
    <property type="entry name" value="MFS_MefA_like"/>
    <property type="match status" value="1"/>
</dbReference>
<keyword evidence="4 7" id="KW-0812">Transmembrane</keyword>
<evidence type="ECO:0000313" key="8">
    <source>
        <dbReference type="EMBL" id="TQJ10915.1"/>
    </source>
</evidence>
<comment type="caution">
    <text evidence="8">The sequence shown here is derived from an EMBL/GenBank/DDBJ whole genome shotgun (WGS) entry which is preliminary data.</text>
</comment>
<feature type="transmembrane region" description="Helical" evidence="7">
    <location>
        <begin position="223"/>
        <end position="250"/>
    </location>
</feature>
<feature type="transmembrane region" description="Helical" evidence="7">
    <location>
        <begin position="21"/>
        <end position="44"/>
    </location>
</feature>
<organism evidence="8 9">
    <name type="scientific">Lapillicoccus jejuensis</name>
    <dbReference type="NCBI Taxonomy" id="402171"/>
    <lineage>
        <taxon>Bacteria</taxon>
        <taxon>Bacillati</taxon>
        <taxon>Actinomycetota</taxon>
        <taxon>Actinomycetes</taxon>
        <taxon>Micrococcales</taxon>
        <taxon>Intrasporangiaceae</taxon>
        <taxon>Lapillicoccus</taxon>
    </lineage>
</organism>
<name>A0A542E6F0_9MICO</name>
<proteinExistence type="predicted"/>
<feature type="transmembrane region" description="Helical" evidence="7">
    <location>
        <begin position="291"/>
        <end position="309"/>
    </location>
</feature>
<evidence type="ECO:0000256" key="2">
    <source>
        <dbReference type="ARBA" id="ARBA00022448"/>
    </source>
</evidence>